<sequence>MRKIIVFLIILFLLPAFSKPKQDKEILDLIKKIKENYLTIESFKADFKQVKKSPLLKNSAITYGKFYFKKPDKLLLEFTKPYKLKIFYKKNKIYRFDEKRKVYAVLNIKRHKENAVNFLNVSKTFDFLTKYFVIKKVKTKKKDIYLIFFPKKRRVKKKFKIVEMWLDSETFLFKKLHIEEQNGTVTDILVSRVKTNIKIKDSVFEFSKKGYKKEKWQ</sequence>
<keyword evidence="1" id="KW-0732">Signal</keyword>
<accession>A0A7R6PG29</accession>
<keyword evidence="2" id="KW-0449">Lipoprotein</keyword>
<evidence type="ECO:0000313" key="2">
    <source>
        <dbReference type="EMBL" id="BBB31944.1"/>
    </source>
</evidence>
<keyword evidence="3" id="KW-1185">Reference proteome</keyword>
<evidence type="ECO:0000256" key="1">
    <source>
        <dbReference type="ARBA" id="ARBA00022729"/>
    </source>
</evidence>
<dbReference type="CDD" id="cd16325">
    <property type="entry name" value="LolA"/>
    <property type="match status" value="1"/>
</dbReference>
<reference evidence="2 3" key="1">
    <citation type="journal article" date="2012" name="Extremophiles">
        <title>Thermotomaculum hydrothermale gen. nov., sp. nov., a novel heterotrophic thermophile within the phylum Acidobacteria from a deep-sea hydrothermal vent chimney in the Southern Okinawa Trough.</title>
        <authorList>
            <person name="Izumi H."/>
            <person name="Nunoura T."/>
            <person name="Miyazaki M."/>
            <person name="Mino S."/>
            <person name="Toki T."/>
            <person name="Takai K."/>
            <person name="Sako Y."/>
            <person name="Sawabe T."/>
            <person name="Nakagawa S."/>
        </authorList>
    </citation>
    <scope>NUCLEOTIDE SEQUENCE [LARGE SCALE GENOMIC DNA]</scope>
    <source>
        <strain evidence="2 3">AC55</strain>
    </source>
</reference>
<dbReference type="PANTHER" id="PTHR35869:SF1">
    <property type="entry name" value="OUTER-MEMBRANE LIPOPROTEIN CARRIER PROTEIN"/>
    <property type="match status" value="1"/>
</dbReference>
<dbReference type="Pfam" id="PF03548">
    <property type="entry name" value="LolA"/>
    <property type="match status" value="1"/>
</dbReference>
<dbReference type="InterPro" id="IPR004564">
    <property type="entry name" value="OM_lipoprot_carrier_LolA-like"/>
</dbReference>
<proteinExistence type="predicted"/>
<dbReference type="SUPFAM" id="SSF89392">
    <property type="entry name" value="Prokaryotic lipoproteins and lipoprotein localization factors"/>
    <property type="match status" value="1"/>
</dbReference>
<evidence type="ECO:0000313" key="3">
    <source>
        <dbReference type="Proteomes" id="UP000595564"/>
    </source>
</evidence>
<protein>
    <submittedName>
        <fullName evidence="2">Outer membrane lipoprotein carrier protein</fullName>
    </submittedName>
</protein>
<dbReference type="Gene3D" id="2.50.20.10">
    <property type="entry name" value="Lipoprotein localisation LolA/LolB/LppX"/>
    <property type="match status" value="1"/>
</dbReference>
<dbReference type="AlphaFoldDB" id="A0A7R6PG29"/>
<dbReference type="InterPro" id="IPR029046">
    <property type="entry name" value="LolA/LolB/LppX"/>
</dbReference>
<dbReference type="Proteomes" id="UP000595564">
    <property type="component" value="Chromosome"/>
</dbReference>
<dbReference type="KEGG" id="thyd:TTHT_0328"/>
<organism evidence="2 3">
    <name type="scientific">Thermotomaculum hydrothermale</name>
    <dbReference type="NCBI Taxonomy" id="981385"/>
    <lineage>
        <taxon>Bacteria</taxon>
        <taxon>Pseudomonadati</taxon>
        <taxon>Acidobacteriota</taxon>
        <taxon>Holophagae</taxon>
        <taxon>Thermotomaculales</taxon>
        <taxon>Thermotomaculaceae</taxon>
        <taxon>Thermotomaculum</taxon>
    </lineage>
</organism>
<dbReference type="EMBL" id="AP017470">
    <property type="protein sequence ID" value="BBB31944.1"/>
    <property type="molecule type" value="Genomic_DNA"/>
</dbReference>
<gene>
    <name evidence="2" type="primary">lolA</name>
    <name evidence="2" type="ORF">TTHT_0328</name>
</gene>
<dbReference type="RefSeq" id="WP_201328276.1">
    <property type="nucleotide sequence ID" value="NZ_AP017470.1"/>
</dbReference>
<name>A0A7R6PG29_9BACT</name>
<dbReference type="PANTHER" id="PTHR35869">
    <property type="entry name" value="OUTER-MEMBRANE LIPOPROTEIN CARRIER PROTEIN"/>
    <property type="match status" value="1"/>
</dbReference>